<evidence type="ECO:0000256" key="3">
    <source>
        <dbReference type="ARBA" id="ARBA00022795"/>
    </source>
</evidence>
<protein>
    <recommendedName>
        <fullName evidence="5">Flagellar protein FliT</fullName>
    </recommendedName>
</protein>
<evidence type="ECO:0000313" key="6">
    <source>
        <dbReference type="EMBL" id="MBA1275204.1"/>
    </source>
</evidence>
<dbReference type="Proteomes" id="UP000786387">
    <property type="component" value="Unassembled WGS sequence"/>
</dbReference>
<evidence type="ECO:0000256" key="4">
    <source>
        <dbReference type="ARBA" id="ARBA00023186"/>
    </source>
</evidence>
<evidence type="ECO:0000256" key="5">
    <source>
        <dbReference type="ARBA" id="ARBA00093797"/>
    </source>
</evidence>
<accession>A0ABR5Z4P3</accession>
<reference evidence="6 7" key="1">
    <citation type="submission" date="2020-02" db="EMBL/GenBank/DDBJ databases">
        <title>Synteny-based analysis reveals conserved mechanism for high triclosan tolerance in Pseudomonas, as well as instances of horizontal transfer.</title>
        <authorList>
            <person name="Mcfarland A.G."/>
            <person name="Bertucci H.K."/>
            <person name="Litmann E."/>
            <person name="Shen J."/>
            <person name="Huttenhower C."/>
            <person name="Hartmann E.M."/>
        </authorList>
    </citation>
    <scope>NUCLEOTIDE SEQUENCE [LARGE SCALE GENOMIC DNA]</scope>
    <source>
        <strain evidence="6 7">115A1</strain>
    </source>
</reference>
<keyword evidence="6" id="KW-0966">Cell projection</keyword>
<evidence type="ECO:0000256" key="2">
    <source>
        <dbReference type="ARBA" id="ARBA00022490"/>
    </source>
</evidence>
<evidence type="ECO:0000256" key="1">
    <source>
        <dbReference type="ARBA" id="ARBA00004514"/>
    </source>
</evidence>
<keyword evidence="6" id="KW-0282">Flagellum</keyword>
<name>A0ABR5Z4P3_9GAMM</name>
<proteinExistence type="predicted"/>
<keyword evidence="4" id="KW-0143">Chaperone</keyword>
<sequence length="98" mass="11151">MQSILQSLEALWTDLGDALSRQDWEAVNALDPKCRMLVGEVVALESWGEPMLREQVGKLSQLYAELQQAARTERERVAGELTRLNQSKRVDRAYKTFG</sequence>
<organism evidence="6 7">
    <name type="scientific">Stutzerimonas azotifigens</name>
    <dbReference type="NCBI Taxonomy" id="291995"/>
    <lineage>
        <taxon>Bacteria</taxon>
        <taxon>Pseudomonadati</taxon>
        <taxon>Pseudomonadota</taxon>
        <taxon>Gammaproteobacteria</taxon>
        <taxon>Pseudomonadales</taxon>
        <taxon>Pseudomonadaceae</taxon>
        <taxon>Stutzerimonas</taxon>
    </lineage>
</organism>
<keyword evidence="2" id="KW-0963">Cytoplasm</keyword>
<comment type="subcellular location">
    <subcellularLocation>
        <location evidence="1">Cytoplasm</location>
        <location evidence="1">Cytosol</location>
    </subcellularLocation>
</comment>
<evidence type="ECO:0000313" key="7">
    <source>
        <dbReference type="Proteomes" id="UP000786387"/>
    </source>
</evidence>
<dbReference type="EMBL" id="JAAMRF010000009">
    <property type="protein sequence ID" value="MBA1275204.1"/>
    <property type="molecule type" value="Genomic_DNA"/>
</dbReference>
<dbReference type="RefSeq" id="WP_181072235.1">
    <property type="nucleotide sequence ID" value="NZ_JAAMRF010000009.1"/>
</dbReference>
<dbReference type="Gene3D" id="1.20.58.380">
    <property type="entry name" value="Flagellar protein flit"/>
    <property type="match status" value="1"/>
</dbReference>
<comment type="caution">
    <text evidence="6">The sequence shown here is derived from an EMBL/GenBank/DDBJ whole genome shotgun (WGS) entry which is preliminary data.</text>
</comment>
<keyword evidence="3" id="KW-1005">Bacterial flagellum biogenesis</keyword>
<gene>
    <name evidence="6" type="ORF">G7026_17775</name>
</gene>
<dbReference type="Pfam" id="PF05400">
    <property type="entry name" value="FliT"/>
    <property type="match status" value="1"/>
</dbReference>
<keyword evidence="7" id="KW-1185">Reference proteome</keyword>
<keyword evidence="6" id="KW-0969">Cilium</keyword>
<dbReference type="InterPro" id="IPR008622">
    <property type="entry name" value="FliT"/>
</dbReference>